<dbReference type="GO" id="GO:0016301">
    <property type="term" value="F:kinase activity"/>
    <property type="evidence" value="ECO:0007669"/>
    <property type="project" value="UniProtKB-KW"/>
</dbReference>
<proteinExistence type="predicted"/>
<dbReference type="RefSeq" id="WP_397712760.1">
    <property type="nucleotide sequence ID" value="NZ_JBIRGN010000003.1"/>
</dbReference>
<gene>
    <name evidence="5" type="ORF">ACH4F9_18230</name>
</gene>
<organism evidence="5 6">
    <name type="scientific">Streptomyces longisporoflavus</name>
    <dbReference type="NCBI Taxonomy" id="28044"/>
    <lineage>
        <taxon>Bacteria</taxon>
        <taxon>Bacillati</taxon>
        <taxon>Actinomycetota</taxon>
        <taxon>Actinomycetes</taxon>
        <taxon>Kitasatosporales</taxon>
        <taxon>Streptomycetaceae</taxon>
        <taxon>Streptomyces</taxon>
    </lineage>
</organism>
<sequence length="334" mass="38101">MKDARAHAADERADRIAEFIAPLRVEPGSKVDLSKDFDPAFKAGIKKKKDGQELLRGGVLLLADYQRRLAAQGTHGVLMCLQALDAGGKDGTIRHVMSGVNPQGVRVAGFKVPSAAELSHDYLWRYACNLPRRGEIGIFNRSHYEEVLVVRVHPEHLTRQRLPGKAAGKKIWRRRYREINDWERYLTDNGFRIVKLFLNLSREEQRIRFLKRIDVPERNWKFSAADARERTFWDAYQTAFSEMLSATSTPWAPWYVVPADRKWFARTCAAAVLAHTLIDIDPQYPVIDDKSRDALRMAKQQLVDEAPDGAVADPYATRGAAGAPRRRNDRRRAR</sequence>
<dbReference type="InterPro" id="IPR016898">
    <property type="entry name" value="Polyphosphate_phosphotransfera"/>
</dbReference>
<evidence type="ECO:0000259" key="4">
    <source>
        <dbReference type="Pfam" id="PF03976"/>
    </source>
</evidence>
<keyword evidence="6" id="KW-1185">Reference proteome</keyword>
<evidence type="ECO:0000313" key="5">
    <source>
        <dbReference type="EMBL" id="MFH8546940.1"/>
    </source>
</evidence>
<dbReference type="PANTHER" id="PTHR34383:SF3">
    <property type="entry name" value="POLYPHOSPHATE:AMP PHOSPHOTRANSFERASE"/>
    <property type="match status" value="1"/>
</dbReference>
<dbReference type="InterPro" id="IPR027417">
    <property type="entry name" value="P-loop_NTPase"/>
</dbReference>
<comment type="caution">
    <text evidence="5">The sequence shown here is derived from an EMBL/GenBank/DDBJ whole genome shotgun (WGS) entry which is preliminary data.</text>
</comment>
<evidence type="ECO:0000313" key="6">
    <source>
        <dbReference type="Proteomes" id="UP001610818"/>
    </source>
</evidence>
<dbReference type="Proteomes" id="UP001610818">
    <property type="component" value="Unassembled WGS sequence"/>
</dbReference>
<dbReference type="PIRSF" id="PIRSF028756">
    <property type="entry name" value="PPK2_prd"/>
    <property type="match status" value="1"/>
</dbReference>
<keyword evidence="1" id="KW-0808">Transferase</keyword>
<accession>A0ABW7QPM7</accession>
<name>A0ABW7QPM7_9ACTN</name>
<dbReference type="PANTHER" id="PTHR34383">
    <property type="entry name" value="POLYPHOSPHATE:AMP PHOSPHOTRANSFERASE-RELATED"/>
    <property type="match status" value="1"/>
</dbReference>
<dbReference type="InterPro" id="IPR022488">
    <property type="entry name" value="PPK2-related"/>
</dbReference>
<feature type="region of interest" description="Disordered" evidence="3">
    <location>
        <begin position="306"/>
        <end position="334"/>
    </location>
</feature>
<feature type="domain" description="Polyphosphate kinase-2-related" evidence="4">
    <location>
        <begin position="48"/>
        <end position="277"/>
    </location>
</feature>
<keyword evidence="2 5" id="KW-0418">Kinase</keyword>
<reference evidence="5 6" key="1">
    <citation type="submission" date="2024-10" db="EMBL/GenBank/DDBJ databases">
        <title>The Natural Products Discovery Center: Release of the First 8490 Sequenced Strains for Exploring Actinobacteria Biosynthetic Diversity.</title>
        <authorList>
            <person name="Kalkreuter E."/>
            <person name="Kautsar S.A."/>
            <person name="Yang D."/>
            <person name="Bader C.D."/>
            <person name="Teijaro C.N."/>
            <person name="Fluegel L."/>
            <person name="Davis C.M."/>
            <person name="Simpson J.R."/>
            <person name="Lauterbach L."/>
            <person name="Steele A.D."/>
            <person name="Gui C."/>
            <person name="Meng S."/>
            <person name="Li G."/>
            <person name="Viehrig K."/>
            <person name="Ye F."/>
            <person name="Su P."/>
            <person name="Kiefer A.F."/>
            <person name="Nichols A."/>
            <person name="Cepeda A.J."/>
            <person name="Yan W."/>
            <person name="Fan B."/>
            <person name="Jiang Y."/>
            <person name="Adhikari A."/>
            <person name="Zheng C.-J."/>
            <person name="Schuster L."/>
            <person name="Cowan T.M."/>
            <person name="Smanski M.J."/>
            <person name="Chevrette M.G."/>
            <person name="De Carvalho L.P.S."/>
            <person name="Shen B."/>
        </authorList>
    </citation>
    <scope>NUCLEOTIDE SEQUENCE [LARGE SCALE GENOMIC DNA]</scope>
    <source>
        <strain evidence="5 6">NPDC017990</strain>
    </source>
</reference>
<dbReference type="EMBL" id="JBIRGQ010000003">
    <property type="protein sequence ID" value="MFH8546940.1"/>
    <property type="molecule type" value="Genomic_DNA"/>
</dbReference>
<dbReference type="InterPro" id="IPR022300">
    <property type="entry name" value="PPK2-rel_1"/>
</dbReference>
<dbReference type="Gene3D" id="3.40.50.300">
    <property type="entry name" value="P-loop containing nucleotide triphosphate hydrolases"/>
    <property type="match status" value="1"/>
</dbReference>
<evidence type="ECO:0000256" key="1">
    <source>
        <dbReference type="ARBA" id="ARBA00022679"/>
    </source>
</evidence>
<dbReference type="NCBIfam" id="TIGR03709">
    <property type="entry name" value="PPK2_rel_1"/>
    <property type="match status" value="1"/>
</dbReference>
<protein>
    <submittedName>
        <fullName evidence="5">Polyphosphate kinase 2 family protein</fullName>
    </submittedName>
</protein>
<dbReference type="Pfam" id="PF03976">
    <property type="entry name" value="PPK2"/>
    <property type="match status" value="1"/>
</dbReference>
<evidence type="ECO:0000256" key="3">
    <source>
        <dbReference type="SAM" id="MobiDB-lite"/>
    </source>
</evidence>
<dbReference type="SUPFAM" id="SSF52540">
    <property type="entry name" value="P-loop containing nucleoside triphosphate hydrolases"/>
    <property type="match status" value="1"/>
</dbReference>
<feature type="compositionally biased region" description="Basic residues" evidence="3">
    <location>
        <begin position="324"/>
        <end position="334"/>
    </location>
</feature>
<evidence type="ECO:0000256" key="2">
    <source>
        <dbReference type="ARBA" id="ARBA00022777"/>
    </source>
</evidence>